<dbReference type="AlphaFoldDB" id="A0ABD2XE77"/>
<gene>
    <name evidence="1" type="ORF">TKK_003731</name>
</gene>
<comment type="caution">
    <text evidence="1">The sequence shown here is derived from an EMBL/GenBank/DDBJ whole genome shotgun (WGS) entry which is preliminary data.</text>
</comment>
<accession>A0ABD2XE77</accession>
<sequence length="75" mass="8861">MHRNVRSFGREGGGSRPKGSCIWRNFADKHAILTYYVSYAAVSWRCARFRISKTSLLTMPRSRFMKKEYTMHIEQ</sequence>
<dbReference type="Proteomes" id="UP001627154">
    <property type="component" value="Unassembled WGS sequence"/>
</dbReference>
<name>A0ABD2XE77_9HYME</name>
<evidence type="ECO:0000313" key="2">
    <source>
        <dbReference type="Proteomes" id="UP001627154"/>
    </source>
</evidence>
<keyword evidence="2" id="KW-1185">Reference proteome</keyword>
<dbReference type="EMBL" id="JBJJXI010000030">
    <property type="protein sequence ID" value="KAL3403450.1"/>
    <property type="molecule type" value="Genomic_DNA"/>
</dbReference>
<reference evidence="1 2" key="1">
    <citation type="journal article" date="2024" name="bioRxiv">
        <title>A reference genome for Trichogramma kaykai: A tiny desert-dwelling parasitoid wasp with competing sex-ratio distorters.</title>
        <authorList>
            <person name="Culotta J."/>
            <person name="Lindsey A.R."/>
        </authorList>
    </citation>
    <scope>NUCLEOTIDE SEQUENCE [LARGE SCALE GENOMIC DNA]</scope>
    <source>
        <strain evidence="1 2">KSX58</strain>
    </source>
</reference>
<proteinExistence type="predicted"/>
<evidence type="ECO:0000313" key="1">
    <source>
        <dbReference type="EMBL" id="KAL3403450.1"/>
    </source>
</evidence>
<protein>
    <submittedName>
        <fullName evidence="1">Uncharacterized protein</fullName>
    </submittedName>
</protein>
<organism evidence="1 2">
    <name type="scientific">Trichogramma kaykai</name>
    <dbReference type="NCBI Taxonomy" id="54128"/>
    <lineage>
        <taxon>Eukaryota</taxon>
        <taxon>Metazoa</taxon>
        <taxon>Ecdysozoa</taxon>
        <taxon>Arthropoda</taxon>
        <taxon>Hexapoda</taxon>
        <taxon>Insecta</taxon>
        <taxon>Pterygota</taxon>
        <taxon>Neoptera</taxon>
        <taxon>Endopterygota</taxon>
        <taxon>Hymenoptera</taxon>
        <taxon>Apocrita</taxon>
        <taxon>Proctotrupomorpha</taxon>
        <taxon>Chalcidoidea</taxon>
        <taxon>Trichogrammatidae</taxon>
        <taxon>Trichogramma</taxon>
    </lineage>
</organism>